<evidence type="ECO:0000313" key="1">
    <source>
        <dbReference type="EMBL" id="PFH02183.1"/>
    </source>
</evidence>
<dbReference type="GO" id="GO:0016884">
    <property type="term" value="F:carbon-nitrogen ligase activity, with glutamine as amido-N-donor"/>
    <property type="evidence" value="ECO:0007669"/>
    <property type="project" value="InterPro"/>
</dbReference>
<dbReference type="Gene3D" id="1.10.10.410">
    <property type="match status" value="1"/>
</dbReference>
<dbReference type="GeneID" id="35805889"/>
<evidence type="ECO:0008006" key="3">
    <source>
        <dbReference type="Google" id="ProtNLM"/>
    </source>
</evidence>
<name>A0AB36TEI1_ACETH</name>
<gene>
    <name evidence="1" type="ORF">M972_11949</name>
</gene>
<dbReference type="Pfam" id="PF09424">
    <property type="entry name" value="YqeY"/>
    <property type="match status" value="1"/>
</dbReference>
<dbReference type="InterPro" id="IPR003789">
    <property type="entry name" value="Asn/Gln_tRNA_amidoTrase-B-like"/>
</dbReference>
<dbReference type="RefSeq" id="WP_003517073.1">
    <property type="nucleotide sequence ID" value="NZ_CP013828.1"/>
</dbReference>
<dbReference type="InterPro" id="IPR019004">
    <property type="entry name" value="YqeY/Aim41"/>
</dbReference>
<organism evidence="1 2">
    <name type="scientific">Acetivibrio thermocellus AD2</name>
    <dbReference type="NCBI Taxonomy" id="1138384"/>
    <lineage>
        <taxon>Bacteria</taxon>
        <taxon>Bacillati</taxon>
        <taxon>Bacillota</taxon>
        <taxon>Clostridia</taxon>
        <taxon>Eubacteriales</taxon>
        <taxon>Oscillospiraceae</taxon>
        <taxon>Acetivibrio</taxon>
    </lineage>
</organism>
<dbReference type="PANTHER" id="PTHR28055:SF1">
    <property type="entry name" value="ALTERED INHERITANCE OF MITOCHONDRIA PROTEIN 41, MITOCHONDRIAL"/>
    <property type="match status" value="1"/>
</dbReference>
<dbReference type="Gene3D" id="1.10.1510.10">
    <property type="entry name" value="Uncharacterised protein YqeY/AIM41 PF09424, N-terminal domain"/>
    <property type="match status" value="1"/>
</dbReference>
<dbReference type="PANTHER" id="PTHR28055">
    <property type="entry name" value="ALTERED INHERITANCE OF MITOCHONDRIA PROTEIN 41, MITOCHONDRIAL"/>
    <property type="match status" value="1"/>
</dbReference>
<dbReference type="InterPro" id="IPR023168">
    <property type="entry name" value="GatB_Yqey_C_2"/>
</dbReference>
<protein>
    <recommendedName>
        <fullName evidence="3">GatB/YqeY domain-containing protein</fullName>
    </recommendedName>
</protein>
<accession>A0AB36TEI1</accession>
<dbReference type="InterPro" id="IPR042184">
    <property type="entry name" value="YqeY/Aim41_N"/>
</dbReference>
<dbReference type="AlphaFoldDB" id="A0AB36TEI1"/>
<reference evidence="1 2" key="1">
    <citation type="submission" date="2017-09" db="EMBL/GenBank/DDBJ databases">
        <title>Evaluation of Pacific Biosciences Sequencing Technology to Finishing C. thermocellum Genome Sequences.</title>
        <authorList>
            <person name="Brown S."/>
        </authorList>
    </citation>
    <scope>NUCLEOTIDE SEQUENCE [LARGE SCALE GENOMIC DNA]</scope>
    <source>
        <strain evidence="1 2">AD2</strain>
    </source>
</reference>
<evidence type="ECO:0000313" key="2">
    <source>
        <dbReference type="Proteomes" id="UP000223596"/>
    </source>
</evidence>
<comment type="caution">
    <text evidence="1">The sequence shown here is derived from an EMBL/GenBank/DDBJ whole genome shotgun (WGS) entry which is preliminary data.</text>
</comment>
<dbReference type="EMBL" id="PDBW01000001">
    <property type="protein sequence ID" value="PFH02183.1"/>
    <property type="molecule type" value="Genomic_DNA"/>
</dbReference>
<proteinExistence type="predicted"/>
<dbReference type="Proteomes" id="UP000223596">
    <property type="component" value="Unassembled WGS sequence"/>
</dbReference>
<sequence>MSLKDKLMEDLKAAMKEKDITRKNAIQMVRSAVLQVEKDNKVTLDDDGILEVIAKEVKKRKDSLTEYEKSGRQDLIDALKTEIDVLMKYLPEQLTEDEIEAIVKETINETGASSAGDIGKVMKAVLPKVKGRADGKLVNQIVRKYLG</sequence>
<dbReference type="SUPFAM" id="SSF89095">
    <property type="entry name" value="GatB/YqeY motif"/>
    <property type="match status" value="1"/>
</dbReference>